<gene>
    <name evidence="2" type="ORF">PILCRDRAFT_815036</name>
</gene>
<organism evidence="2 3">
    <name type="scientific">Piloderma croceum (strain F 1598)</name>
    <dbReference type="NCBI Taxonomy" id="765440"/>
    <lineage>
        <taxon>Eukaryota</taxon>
        <taxon>Fungi</taxon>
        <taxon>Dikarya</taxon>
        <taxon>Basidiomycota</taxon>
        <taxon>Agaricomycotina</taxon>
        <taxon>Agaricomycetes</taxon>
        <taxon>Agaricomycetidae</taxon>
        <taxon>Atheliales</taxon>
        <taxon>Atheliaceae</taxon>
        <taxon>Piloderma</taxon>
    </lineage>
</organism>
<feature type="region of interest" description="Disordered" evidence="1">
    <location>
        <begin position="78"/>
        <end position="102"/>
    </location>
</feature>
<keyword evidence="3" id="KW-1185">Reference proteome</keyword>
<evidence type="ECO:0008006" key="4">
    <source>
        <dbReference type="Google" id="ProtNLM"/>
    </source>
</evidence>
<dbReference type="FunCoup" id="A0A0C3CCU7">
    <property type="interactions" value="851"/>
</dbReference>
<evidence type="ECO:0000256" key="1">
    <source>
        <dbReference type="SAM" id="MobiDB-lite"/>
    </source>
</evidence>
<feature type="region of interest" description="Disordered" evidence="1">
    <location>
        <begin position="135"/>
        <end position="244"/>
    </location>
</feature>
<dbReference type="GO" id="GO:0000462">
    <property type="term" value="P:maturation of SSU-rRNA from tricistronic rRNA transcript (SSU-rRNA, 5.8S rRNA, LSU-rRNA)"/>
    <property type="evidence" value="ECO:0007669"/>
    <property type="project" value="TreeGrafter"/>
</dbReference>
<dbReference type="EMBL" id="KN832979">
    <property type="protein sequence ID" value="KIM87512.1"/>
    <property type="molecule type" value="Genomic_DNA"/>
</dbReference>
<dbReference type="OrthoDB" id="203440at2759"/>
<dbReference type="Proteomes" id="UP000054166">
    <property type="component" value="Unassembled WGS sequence"/>
</dbReference>
<accession>A0A0C3CCU7</accession>
<dbReference type="GO" id="GO:0032040">
    <property type="term" value="C:small-subunit processome"/>
    <property type="evidence" value="ECO:0007669"/>
    <property type="project" value="TreeGrafter"/>
</dbReference>
<feature type="compositionally biased region" description="Basic residues" evidence="1">
    <location>
        <begin position="366"/>
        <end position="376"/>
    </location>
</feature>
<feature type="compositionally biased region" description="Acidic residues" evidence="1">
    <location>
        <begin position="165"/>
        <end position="179"/>
    </location>
</feature>
<feature type="compositionally biased region" description="Polar residues" evidence="1">
    <location>
        <begin position="229"/>
        <end position="243"/>
    </location>
</feature>
<dbReference type="InParanoid" id="A0A0C3CCU7"/>
<evidence type="ECO:0000313" key="3">
    <source>
        <dbReference type="Proteomes" id="UP000054166"/>
    </source>
</evidence>
<name>A0A0C3CCU7_PILCF</name>
<sequence length="376" mass="42091">MENEDLGQRQFCEVIDDITSSISSVREVVKSLREKQNNSTDLDTKDGISLLSLKHHLLLSYLQSLVLVSSHRALGHTLNHRSPPAQPFSSVDRDARGSGAGDLVDSMVESRVVLEKIKVLEGRMRYQIEKLVRVAEEGPSSSSQNVIDDPLAFRPNPQNLMNNDAEGDSGDDQNDGDDAPQDRDGIYRPPRLAAMPYTEPKRDKKARRAPLPSALSSLIHQDPSKPHIESTSGLGSIPSLSSNRAREIHRMNEFEEENFTRLVMKKKEMKRRKKDEEDIALGGNGGIGGRRRGGGFEDEFGDVLRSVGRSKTGAVGDGYEELRKKGKKRDVLERSRTRGRDETEDVGEDGPRQRKRSRFEKEAKAVRKRTSAKLKR</sequence>
<reference evidence="3" key="2">
    <citation type="submission" date="2015-01" db="EMBL/GenBank/DDBJ databases">
        <title>Evolutionary Origins and Diversification of the Mycorrhizal Mutualists.</title>
        <authorList>
            <consortium name="DOE Joint Genome Institute"/>
            <consortium name="Mycorrhizal Genomics Consortium"/>
            <person name="Kohler A."/>
            <person name="Kuo A."/>
            <person name="Nagy L.G."/>
            <person name="Floudas D."/>
            <person name="Copeland A."/>
            <person name="Barry K.W."/>
            <person name="Cichocki N."/>
            <person name="Veneault-Fourrey C."/>
            <person name="LaButti K."/>
            <person name="Lindquist E.A."/>
            <person name="Lipzen A."/>
            <person name="Lundell T."/>
            <person name="Morin E."/>
            <person name="Murat C."/>
            <person name="Riley R."/>
            <person name="Ohm R."/>
            <person name="Sun H."/>
            <person name="Tunlid A."/>
            <person name="Henrissat B."/>
            <person name="Grigoriev I.V."/>
            <person name="Hibbett D.S."/>
            <person name="Martin F."/>
        </authorList>
    </citation>
    <scope>NUCLEOTIDE SEQUENCE [LARGE SCALE GENOMIC DNA]</scope>
    <source>
        <strain evidence="3">F 1598</strain>
    </source>
</reference>
<reference evidence="2 3" key="1">
    <citation type="submission" date="2014-04" db="EMBL/GenBank/DDBJ databases">
        <authorList>
            <consortium name="DOE Joint Genome Institute"/>
            <person name="Kuo A."/>
            <person name="Tarkka M."/>
            <person name="Buscot F."/>
            <person name="Kohler A."/>
            <person name="Nagy L.G."/>
            <person name="Floudas D."/>
            <person name="Copeland A."/>
            <person name="Barry K.W."/>
            <person name="Cichocki N."/>
            <person name="Veneault-Fourrey C."/>
            <person name="LaButti K."/>
            <person name="Lindquist E.A."/>
            <person name="Lipzen A."/>
            <person name="Lundell T."/>
            <person name="Morin E."/>
            <person name="Murat C."/>
            <person name="Sun H."/>
            <person name="Tunlid A."/>
            <person name="Henrissat B."/>
            <person name="Grigoriev I.V."/>
            <person name="Hibbett D.S."/>
            <person name="Martin F."/>
            <person name="Nordberg H.P."/>
            <person name="Cantor M.N."/>
            <person name="Hua S.X."/>
        </authorList>
    </citation>
    <scope>NUCLEOTIDE SEQUENCE [LARGE SCALE GENOMIC DNA]</scope>
    <source>
        <strain evidence="2 3">F 1598</strain>
    </source>
</reference>
<dbReference type="PANTHER" id="PTHR13237">
    <property type="entry name" value="SOMETHING ABOUT SILENCING PROTEIN 10-RELATED"/>
    <property type="match status" value="1"/>
</dbReference>
<dbReference type="InterPro" id="IPR007146">
    <property type="entry name" value="Sas10/Utp3/C1D"/>
</dbReference>
<protein>
    <recommendedName>
        <fullName evidence="4">Neuroguidin</fullName>
    </recommendedName>
</protein>
<evidence type="ECO:0000313" key="2">
    <source>
        <dbReference type="EMBL" id="KIM87512.1"/>
    </source>
</evidence>
<dbReference type="Pfam" id="PF04000">
    <property type="entry name" value="Sas10_Utp3"/>
    <property type="match status" value="1"/>
</dbReference>
<dbReference type="STRING" id="765440.A0A0C3CCU7"/>
<dbReference type="HOGENOM" id="CLU_031901_3_0_1"/>
<dbReference type="AlphaFoldDB" id="A0A0C3CCU7"/>
<feature type="region of interest" description="Disordered" evidence="1">
    <location>
        <begin position="267"/>
        <end position="376"/>
    </location>
</feature>
<feature type="compositionally biased region" description="Basic and acidic residues" evidence="1">
    <location>
        <begin position="329"/>
        <end position="341"/>
    </location>
</feature>
<proteinExistence type="predicted"/>
<dbReference type="PANTHER" id="PTHR13237:SF9">
    <property type="entry name" value="NEUROGUIDIN"/>
    <property type="match status" value="1"/>
</dbReference>